<feature type="region of interest" description="Disordered" evidence="1">
    <location>
        <begin position="39"/>
        <end position="78"/>
    </location>
</feature>
<evidence type="ECO:0000256" key="1">
    <source>
        <dbReference type="SAM" id="MobiDB-lite"/>
    </source>
</evidence>
<comment type="caution">
    <text evidence="2">The sequence shown here is derived from an EMBL/GenBank/DDBJ whole genome shotgun (WGS) entry which is preliminary data.</text>
</comment>
<sequence>MTNPLFLDGTCRYGLLHQWERFHSSRRMVRFAPELQGVAHATPPHVRPEDRALERGTGRPAFAPPATHRPRTAVAGDTGEAVRVIGTHHP</sequence>
<dbReference type="Proteomes" id="UP001499942">
    <property type="component" value="Unassembled WGS sequence"/>
</dbReference>
<organism evidence="2 3">
    <name type="scientific">Streptomyces gobitricini</name>
    <dbReference type="NCBI Taxonomy" id="68211"/>
    <lineage>
        <taxon>Bacteria</taxon>
        <taxon>Bacillati</taxon>
        <taxon>Actinomycetota</taxon>
        <taxon>Actinomycetes</taxon>
        <taxon>Kitasatosporales</taxon>
        <taxon>Streptomycetaceae</taxon>
        <taxon>Streptomyces</taxon>
    </lineage>
</organism>
<evidence type="ECO:0000313" key="2">
    <source>
        <dbReference type="EMBL" id="GAA2478799.1"/>
    </source>
</evidence>
<protein>
    <submittedName>
        <fullName evidence="2">Uncharacterized protein</fullName>
    </submittedName>
</protein>
<proteinExistence type="predicted"/>
<gene>
    <name evidence="2" type="ORF">GCM10010393_06390</name>
</gene>
<accession>A0ABN3LA16</accession>
<evidence type="ECO:0000313" key="3">
    <source>
        <dbReference type="Proteomes" id="UP001499942"/>
    </source>
</evidence>
<name>A0ABN3LA16_9ACTN</name>
<reference evidence="2 3" key="1">
    <citation type="journal article" date="2019" name="Int. J. Syst. Evol. Microbiol.">
        <title>The Global Catalogue of Microorganisms (GCM) 10K type strain sequencing project: providing services to taxonomists for standard genome sequencing and annotation.</title>
        <authorList>
            <consortium name="The Broad Institute Genomics Platform"/>
            <consortium name="The Broad Institute Genome Sequencing Center for Infectious Disease"/>
            <person name="Wu L."/>
            <person name="Ma J."/>
        </authorList>
    </citation>
    <scope>NUCLEOTIDE SEQUENCE [LARGE SCALE GENOMIC DNA]</scope>
    <source>
        <strain evidence="2 3">JCM 5062</strain>
    </source>
</reference>
<dbReference type="EMBL" id="BAAASR010000002">
    <property type="protein sequence ID" value="GAA2478799.1"/>
    <property type="molecule type" value="Genomic_DNA"/>
</dbReference>
<keyword evidence="3" id="KW-1185">Reference proteome</keyword>
<feature type="compositionally biased region" description="Basic and acidic residues" evidence="1">
    <location>
        <begin position="46"/>
        <end position="57"/>
    </location>
</feature>